<evidence type="ECO:0000256" key="3">
    <source>
        <dbReference type="SAM" id="MobiDB-lite"/>
    </source>
</evidence>
<comment type="similarity">
    <text evidence="1">Belongs to the TACO1 family.</text>
</comment>
<dbReference type="SMART" id="SM00526">
    <property type="entry name" value="H15"/>
    <property type="match status" value="1"/>
</dbReference>
<dbReference type="CDD" id="cd00073">
    <property type="entry name" value="H15"/>
    <property type="match status" value="1"/>
</dbReference>
<evidence type="ECO:0000256" key="2">
    <source>
        <dbReference type="ARBA" id="ARBA00020833"/>
    </source>
</evidence>
<feature type="region of interest" description="Disordered" evidence="3">
    <location>
        <begin position="224"/>
        <end position="295"/>
    </location>
</feature>
<dbReference type="PANTHER" id="PTHR12532:SF0">
    <property type="entry name" value="TRANSLATIONAL ACTIVATOR OF CYTOCHROME C OXIDASE 1"/>
    <property type="match status" value="1"/>
</dbReference>
<dbReference type="SUPFAM" id="SSF75625">
    <property type="entry name" value="YebC-like"/>
    <property type="match status" value="1"/>
</dbReference>
<dbReference type="InterPro" id="IPR026564">
    <property type="entry name" value="Transcrip_reg_TACO1-like_dom3"/>
</dbReference>
<feature type="compositionally biased region" description="Low complexity" evidence="3">
    <location>
        <begin position="475"/>
        <end position="487"/>
    </location>
</feature>
<dbReference type="Gene3D" id="1.10.10.10">
    <property type="entry name" value="Winged helix-like DNA-binding domain superfamily/Winged helix DNA-binding domain"/>
    <property type="match status" value="1"/>
</dbReference>
<dbReference type="SUPFAM" id="SSF46785">
    <property type="entry name" value="Winged helix' DNA-binding domain"/>
    <property type="match status" value="1"/>
</dbReference>
<dbReference type="InParanoid" id="W4KIJ1"/>
<dbReference type="InterPro" id="IPR002876">
    <property type="entry name" value="Transcrip_reg_TACO1-like"/>
</dbReference>
<dbReference type="KEGG" id="hir:HETIRDRAFT_457373"/>
<feature type="compositionally biased region" description="Polar residues" evidence="3">
    <location>
        <begin position="224"/>
        <end position="235"/>
    </location>
</feature>
<dbReference type="OrthoDB" id="2017544at2759"/>
<dbReference type="STRING" id="747525.W4KIJ1"/>
<gene>
    <name evidence="5" type="ORF">HETIRDRAFT_457373</name>
</gene>
<dbReference type="GeneID" id="20676823"/>
<feature type="compositionally biased region" description="Basic residues" evidence="3">
    <location>
        <begin position="527"/>
        <end position="537"/>
    </location>
</feature>
<dbReference type="GO" id="GO:0000786">
    <property type="term" value="C:nucleosome"/>
    <property type="evidence" value="ECO:0007669"/>
    <property type="project" value="InterPro"/>
</dbReference>
<feature type="domain" description="H15" evidence="4">
    <location>
        <begin position="311"/>
        <end position="386"/>
    </location>
</feature>
<evidence type="ECO:0000313" key="6">
    <source>
        <dbReference type="Proteomes" id="UP000030671"/>
    </source>
</evidence>
<dbReference type="RefSeq" id="XP_009542376.1">
    <property type="nucleotide sequence ID" value="XM_009544081.1"/>
</dbReference>
<dbReference type="InterPro" id="IPR048300">
    <property type="entry name" value="TACO1_YebC-like_2nd/3rd_dom"/>
</dbReference>
<dbReference type="InterPro" id="IPR017856">
    <property type="entry name" value="Integrase-like_N"/>
</dbReference>
<dbReference type="PANTHER" id="PTHR12532">
    <property type="entry name" value="TRANSLATIONAL ACTIVATOR OF CYTOCHROME C OXIDASE 1"/>
    <property type="match status" value="1"/>
</dbReference>
<dbReference type="Pfam" id="PF01709">
    <property type="entry name" value="Transcrip_reg"/>
    <property type="match status" value="1"/>
</dbReference>
<dbReference type="GO" id="GO:0003677">
    <property type="term" value="F:DNA binding"/>
    <property type="evidence" value="ECO:0007669"/>
    <property type="project" value="InterPro"/>
</dbReference>
<reference evidence="5 6" key="1">
    <citation type="journal article" date="2012" name="New Phytol.">
        <title>Insight into trade-off between wood decay and parasitism from the genome of a fungal forest pathogen.</title>
        <authorList>
            <person name="Olson A."/>
            <person name="Aerts A."/>
            <person name="Asiegbu F."/>
            <person name="Belbahri L."/>
            <person name="Bouzid O."/>
            <person name="Broberg A."/>
            <person name="Canback B."/>
            <person name="Coutinho P.M."/>
            <person name="Cullen D."/>
            <person name="Dalman K."/>
            <person name="Deflorio G."/>
            <person name="van Diepen L.T."/>
            <person name="Dunand C."/>
            <person name="Duplessis S."/>
            <person name="Durling M."/>
            <person name="Gonthier P."/>
            <person name="Grimwood J."/>
            <person name="Fossdal C.G."/>
            <person name="Hansson D."/>
            <person name="Henrissat B."/>
            <person name="Hietala A."/>
            <person name="Himmelstrand K."/>
            <person name="Hoffmeister D."/>
            <person name="Hogberg N."/>
            <person name="James T.Y."/>
            <person name="Karlsson M."/>
            <person name="Kohler A."/>
            <person name="Kues U."/>
            <person name="Lee Y.H."/>
            <person name="Lin Y.C."/>
            <person name="Lind M."/>
            <person name="Lindquist E."/>
            <person name="Lombard V."/>
            <person name="Lucas S."/>
            <person name="Lunden K."/>
            <person name="Morin E."/>
            <person name="Murat C."/>
            <person name="Park J."/>
            <person name="Raffaello T."/>
            <person name="Rouze P."/>
            <person name="Salamov A."/>
            <person name="Schmutz J."/>
            <person name="Solheim H."/>
            <person name="Stahlberg J."/>
            <person name="Velez H."/>
            <person name="de Vries R.P."/>
            <person name="Wiebenga A."/>
            <person name="Woodward S."/>
            <person name="Yakovlev I."/>
            <person name="Garbelotto M."/>
            <person name="Martin F."/>
            <person name="Grigoriev I.V."/>
            <person name="Stenlid J."/>
        </authorList>
    </citation>
    <scope>NUCLEOTIDE SEQUENCE [LARGE SCALE GENOMIC DNA]</scope>
    <source>
        <strain evidence="5 6">TC 32-1</strain>
    </source>
</reference>
<feature type="region of interest" description="Disordered" evidence="3">
    <location>
        <begin position="370"/>
        <end position="537"/>
    </location>
</feature>
<accession>W4KIJ1</accession>
<dbReference type="InterPro" id="IPR036390">
    <property type="entry name" value="WH_DNA-bd_sf"/>
</dbReference>
<evidence type="ECO:0000256" key="1">
    <source>
        <dbReference type="ARBA" id="ARBA00008724"/>
    </source>
</evidence>
<protein>
    <recommendedName>
        <fullName evidence="2">Histone H1</fullName>
    </recommendedName>
</protein>
<dbReference type="PROSITE" id="PS51504">
    <property type="entry name" value="H15"/>
    <property type="match status" value="1"/>
</dbReference>
<dbReference type="InterPro" id="IPR029072">
    <property type="entry name" value="YebC-like"/>
</dbReference>
<dbReference type="Gene3D" id="1.10.10.200">
    <property type="match status" value="1"/>
</dbReference>
<feature type="compositionally biased region" description="Low complexity" evidence="3">
    <location>
        <begin position="508"/>
        <end position="526"/>
    </location>
</feature>
<dbReference type="HOGENOM" id="CLU_507203_0_0_1"/>
<dbReference type="InterPro" id="IPR005818">
    <property type="entry name" value="Histone_H1/H5_H15"/>
</dbReference>
<organism evidence="5 6">
    <name type="scientific">Heterobasidion irregulare (strain TC 32-1)</name>
    <dbReference type="NCBI Taxonomy" id="747525"/>
    <lineage>
        <taxon>Eukaryota</taxon>
        <taxon>Fungi</taxon>
        <taxon>Dikarya</taxon>
        <taxon>Basidiomycota</taxon>
        <taxon>Agaricomycotina</taxon>
        <taxon>Agaricomycetes</taxon>
        <taxon>Russulales</taxon>
        <taxon>Bondarzewiaceae</taxon>
        <taxon>Heterobasidion</taxon>
        <taxon>Heterobasidion annosum species complex</taxon>
    </lineage>
</organism>
<dbReference type="EMBL" id="KI925455">
    <property type="protein sequence ID" value="ETW85524.1"/>
    <property type="molecule type" value="Genomic_DNA"/>
</dbReference>
<dbReference type="AlphaFoldDB" id="W4KIJ1"/>
<dbReference type="Proteomes" id="UP000030671">
    <property type="component" value="Unassembled WGS sequence"/>
</dbReference>
<dbReference type="InterPro" id="IPR036388">
    <property type="entry name" value="WH-like_DNA-bd_sf"/>
</dbReference>
<dbReference type="Pfam" id="PF00538">
    <property type="entry name" value="Linker_histone"/>
    <property type="match status" value="1"/>
</dbReference>
<dbReference type="GO" id="GO:0005737">
    <property type="term" value="C:cytoplasm"/>
    <property type="evidence" value="ECO:0007669"/>
    <property type="project" value="UniProtKB-ARBA"/>
</dbReference>
<feature type="compositionally biased region" description="Low complexity" evidence="3">
    <location>
        <begin position="431"/>
        <end position="465"/>
    </location>
</feature>
<evidence type="ECO:0000313" key="5">
    <source>
        <dbReference type="EMBL" id="ETW85524.1"/>
    </source>
</evidence>
<sequence length="537" mass="57830">MFPRNLTRLCQRSFSTSFPASSGHSKWAKIKQRKGINDAQKSAIYGRASRASGGKDKGNQLATYEAMAHGSVGVLIECLTDNGNRTLHNLRSILNKHNARYATVGFMFQRKGCVRVAVDAGQVEALIDAALEADAEDFEEQNVSEESVEIQFICPTQSLTKLTEAVMSSGRVRELLTSELIYVPTEASESTDEELESRVGEMVYELEENEDILRRRVGQCRRNNSSLIRPSSPSLCHTPPRSIPPSTRSLSAMSESASPLASPAPEEATIQKKAPRSRSSRSTGKKEVKEKKKITAKKPVYKKSVEEKSATHPSWKDIIKECIAANPEDARSGVSRSTLKKFAEDKYNLDMSGGNLFQLNRAITTGAEQGVFSLPKGPSGKIKLAPKRPRTAAATEMKENNKPTSSNEESDGPAKKPKAPKKLVEKKTAKAKAVAAPATKAKTKAKAPAAKKPAPKTKTAPAAAPKKAKEIVPLKKTVAPKKVAAIKKPAEKAKKTSTAKSSEKKVAAAKAAATKATKTKAAASKTTKTRAGKKTAA</sequence>
<feature type="compositionally biased region" description="Low complexity" evidence="3">
    <location>
        <begin position="238"/>
        <end position="268"/>
    </location>
</feature>
<name>W4KIJ1_HETIT</name>
<evidence type="ECO:0000259" key="4">
    <source>
        <dbReference type="PROSITE" id="PS51504"/>
    </source>
</evidence>
<dbReference type="Gene3D" id="3.30.70.980">
    <property type="match status" value="2"/>
</dbReference>
<dbReference type="eggNOG" id="KOG2972">
    <property type="taxonomic scope" value="Eukaryota"/>
</dbReference>
<keyword evidence="6" id="KW-1185">Reference proteome</keyword>
<dbReference type="GO" id="GO:0006334">
    <property type="term" value="P:nucleosome assembly"/>
    <property type="evidence" value="ECO:0007669"/>
    <property type="project" value="InterPro"/>
</dbReference>
<proteinExistence type="inferred from homology"/>